<evidence type="ECO:0000313" key="4">
    <source>
        <dbReference type="EMBL" id="TFY51567.1"/>
    </source>
</evidence>
<dbReference type="EMBL" id="SEOQ01001486">
    <property type="protein sequence ID" value="TFY51567.1"/>
    <property type="molecule type" value="Genomic_DNA"/>
</dbReference>
<evidence type="ECO:0000256" key="2">
    <source>
        <dbReference type="ARBA" id="ARBA00022840"/>
    </source>
</evidence>
<keyword evidence="5" id="KW-1185">Reference proteome</keyword>
<organism evidence="4 5">
    <name type="scientific">Dentipellis fragilis</name>
    <dbReference type="NCBI Taxonomy" id="205917"/>
    <lineage>
        <taxon>Eukaryota</taxon>
        <taxon>Fungi</taxon>
        <taxon>Dikarya</taxon>
        <taxon>Basidiomycota</taxon>
        <taxon>Agaricomycotina</taxon>
        <taxon>Agaricomycetes</taxon>
        <taxon>Russulales</taxon>
        <taxon>Hericiaceae</taxon>
        <taxon>Dentipellis</taxon>
    </lineage>
</organism>
<dbReference type="Proteomes" id="UP000298327">
    <property type="component" value="Unassembled WGS sequence"/>
</dbReference>
<feature type="region of interest" description="Disordered" evidence="3">
    <location>
        <begin position="1"/>
        <end position="22"/>
    </location>
</feature>
<dbReference type="PANTHER" id="PTHR11638">
    <property type="entry name" value="ATP-DEPENDENT CLP PROTEASE"/>
    <property type="match status" value="1"/>
</dbReference>
<dbReference type="GO" id="GO:0070370">
    <property type="term" value="P:cellular heat acclimation"/>
    <property type="evidence" value="ECO:0007669"/>
    <property type="project" value="TreeGrafter"/>
</dbReference>
<feature type="region of interest" description="Disordered" evidence="3">
    <location>
        <begin position="174"/>
        <end position="206"/>
    </location>
</feature>
<reference evidence="4 5" key="1">
    <citation type="submission" date="2019-02" db="EMBL/GenBank/DDBJ databases">
        <title>Genome sequencing of the rare red list fungi Dentipellis fragilis.</title>
        <authorList>
            <person name="Buettner E."/>
            <person name="Kellner H."/>
        </authorList>
    </citation>
    <scope>NUCLEOTIDE SEQUENCE [LARGE SCALE GENOMIC DNA]</scope>
    <source>
        <strain evidence="4 5">DSM 105465</strain>
    </source>
</reference>
<proteinExistence type="predicted"/>
<dbReference type="GO" id="GO:0005524">
    <property type="term" value="F:ATP binding"/>
    <property type="evidence" value="ECO:0007669"/>
    <property type="project" value="UniProtKB-KW"/>
</dbReference>
<keyword evidence="2" id="KW-0067">ATP-binding</keyword>
<dbReference type="GO" id="GO:0005829">
    <property type="term" value="C:cytosol"/>
    <property type="evidence" value="ECO:0007669"/>
    <property type="project" value="TreeGrafter"/>
</dbReference>
<protein>
    <submittedName>
        <fullName evidence="4">Uncharacterized protein</fullName>
    </submittedName>
</protein>
<evidence type="ECO:0000256" key="1">
    <source>
        <dbReference type="ARBA" id="ARBA00022741"/>
    </source>
</evidence>
<name>A0A4Y9XQC4_9AGAM</name>
<feature type="compositionally biased region" description="Low complexity" evidence="3">
    <location>
        <begin position="185"/>
        <end position="200"/>
    </location>
</feature>
<dbReference type="GO" id="GO:0051082">
    <property type="term" value="F:unfolded protein binding"/>
    <property type="evidence" value="ECO:0007669"/>
    <property type="project" value="TreeGrafter"/>
</dbReference>
<sequence length="538" mass="58844">MSPCTSTDTHHTVSSASPTHEHESKVCPEDLWDIMSNETSLLPEMMLAAVCQFVWPQALPASASCMCTAAHLSRTQAHHLPVSPHPPSCALLPVPGVGKTSIAEDLAQRIVNHNVPASLIPPLYSLDMGTLMVGAKCKGDNEVRIKAMLNEAEKASEGGPGVILRRAALHHGRQGLQGWRRGHRQPLQAAPRPRQAAPYQGDDARGVQEGHRDGWCARVVVRAGACLHKRRVTRETAPKAIDKPQRCKLELEVEIHTLERKKDDVPKKRLQLSCKSVSDVEEQLNLMLAAYKNEKHRSDEITQTRRRIDELRAKADNTEQQHDLAAVSNLRSYTLSGLQNRLERLVARKAEEDVSVGGSAEPSCPSRSQRSSRTGHRSSSSTCPRRRRRCMERILAEGVAGQPEAVKAVANVIRLSRNTARPTAPFLMAGPSGTGKTLLTKMMPDRCRPSHVHPPAAAPHCELWHGPPAFAPHVHGHPSQSPVCVPIRHHHRAPPYPFPLTTPSHPVSLSCDAPAAVLALCTHASPYPSPPSRPSQLC</sequence>
<feature type="compositionally biased region" description="Low complexity" evidence="3">
    <location>
        <begin position="366"/>
        <end position="383"/>
    </location>
</feature>
<gene>
    <name evidence="4" type="ORF">EVG20_g10942</name>
</gene>
<dbReference type="InterPro" id="IPR027417">
    <property type="entry name" value="P-loop_NTPase"/>
</dbReference>
<feature type="compositionally biased region" description="Polar residues" evidence="3">
    <location>
        <begin position="1"/>
        <end position="18"/>
    </location>
</feature>
<dbReference type="Gene3D" id="3.40.50.300">
    <property type="entry name" value="P-loop containing nucleotide triphosphate hydrolases"/>
    <property type="match status" value="2"/>
</dbReference>
<dbReference type="OrthoDB" id="47330at2759"/>
<dbReference type="STRING" id="205917.A0A4Y9XQC4"/>
<dbReference type="PANTHER" id="PTHR11638:SF18">
    <property type="entry name" value="HEAT SHOCK PROTEIN 104"/>
    <property type="match status" value="1"/>
</dbReference>
<dbReference type="GO" id="GO:0042026">
    <property type="term" value="P:protein refolding"/>
    <property type="evidence" value="ECO:0007669"/>
    <property type="project" value="TreeGrafter"/>
</dbReference>
<evidence type="ECO:0000256" key="3">
    <source>
        <dbReference type="SAM" id="MobiDB-lite"/>
    </source>
</evidence>
<keyword evidence="1" id="KW-0547">Nucleotide-binding</keyword>
<dbReference type="Gene3D" id="6.10.140.130">
    <property type="match status" value="1"/>
</dbReference>
<comment type="caution">
    <text evidence="4">The sequence shown here is derived from an EMBL/GenBank/DDBJ whole genome shotgun (WGS) entry which is preliminary data.</text>
</comment>
<dbReference type="GO" id="GO:0051087">
    <property type="term" value="F:protein-folding chaperone binding"/>
    <property type="evidence" value="ECO:0007669"/>
    <property type="project" value="TreeGrafter"/>
</dbReference>
<accession>A0A4Y9XQC4</accession>
<evidence type="ECO:0000313" key="5">
    <source>
        <dbReference type="Proteomes" id="UP000298327"/>
    </source>
</evidence>
<feature type="region of interest" description="Disordered" evidence="3">
    <location>
        <begin position="351"/>
        <end position="387"/>
    </location>
</feature>
<dbReference type="SUPFAM" id="SSF52540">
    <property type="entry name" value="P-loop containing nucleoside triphosphate hydrolases"/>
    <property type="match status" value="3"/>
</dbReference>
<dbReference type="AlphaFoldDB" id="A0A4Y9XQC4"/>
<dbReference type="InterPro" id="IPR050130">
    <property type="entry name" value="ClpA_ClpB"/>
</dbReference>
<dbReference type="GO" id="GO:0016887">
    <property type="term" value="F:ATP hydrolysis activity"/>
    <property type="evidence" value="ECO:0007669"/>
    <property type="project" value="TreeGrafter"/>
</dbReference>
<dbReference type="GO" id="GO:0043335">
    <property type="term" value="P:protein unfolding"/>
    <property type="evidence" value="ECO:0007669"/>
    <property type="project" value="TreeGrafter"/>
</dbReference>